<feature type="transmembrane region" description="Helical" evidence="1">
    <location>
        <begin position="104"/>
        <end position="127"/>
    </location>
</feature>
<keyword evidence="1" id="KW-0472">Membrane</keyword>
<evidence type="ECO:0008006" key="4">
    <source>
        <dbReference type="Google" id="ProtNLM"/>
    </source>
</evidence>
<proteinExistence type="predicted"/>
<reference evidence="2" key="1">
    <citation type="submission" date="2022-10" db="EMBL/GenBank/DDBJ databases">
        <title>Whole genome sequencing of three plant growth promoting bacteria isolated from Vachellia tortilis subsp. raddiana in Morocco.</title>
        <authorList>
            <person name="Hnini M."/>
            <person name="Zouagui R."/>
            <person name="Zouagui H."/>
            <person name="Chemao Elfihri M.-W."/>
            <person name="Ibrahimi A."/>
            <person name="Sbabou L."/>
            <person name="Aurag J."/>
        </authorList>
    </citation>
    <scope>NUCLEOTIDE SEQUENCE</scope>
    <source>
        <strain evidence="2">LMR678</strain>
    </source>
</reference>
<name>A0ABT4KH48_9HYPH</name>
<keyword evidence="3" id="KW-1185">Reference proteome</keyword>
<protein>
    <recommendedName>
        <fullName evidence="4">Transmembrane protein</fullName>
    </recommendedName>
</protein>
<keyword evidence="1" id="KW-1133">Transmembrane helix</keyword>
<comment type="caution">
    <text evidence="2">The sequence shown here is derived from an EMBL/GenBank/DDBJ whole genome shotgun (WGS) entry which is preliminary data.</text>
</comment>
<keyword evidence="1" id="KW-0812">Transmembrane</keyword>
<sequence>MRTTPPRSRPSGGLESLWTLFTAPVVWAAHFLICYLGVAIYCAKRDRFPIGFDAIRVGIGVATAFALVAILVSAWLAWRQWGFGAHDPPHDEPTRHDRTLFQGFATLLLSGLSFIAVIFVALPVLFVTECLQ</sequence>
<accession>A0ABT4KH48</accession>
<dbReference type="EMBL" id="JAPVOI010000004">
    <property type="protein sequence ID" value="MCZ4091300.1"/>
    <property type="molecule type" value="Genomic_DNA"/>
</dbReference>
<feature type="transmembrane region" description="Helical" evidence="1">
    <location>
        <begin position="55"/>
        <end position="78"/>
    </location>
</feature>
<dbReference type="RefSeq" id="WP_269280977.1">
    <property type="nucleotide sequence ID" value="NZ_JAPVOI010000004.1"/>
</dbReference>
<evidence type="ECO:0000256" key="1">
    <source>
        <dbReference type="SAM" id="Phobius"/>
    </source>
</evidence>
<evidence type="ECO:0000313" key="3">
    <source>
        <dbReference type="Proteomes" id="UP001079430"/>
    </source>
</evidence>
<dbReference type="Proteomes" id="UP001079430">
    <property type="component" value="Unassembled WGS sequence"/>
</dbReference>
<organism evidence="2 3">
    <name type="scientific">Sinorhizobium psoraleae</name>
    <dbReference type="NCBI Taxonomy" id="520838"/>
    <lineage>
        <taxon>Bacteria</taxon>
        <taxon>Pseudomonadati</taxon>
        <taxon>Pseudomonadota</taxon>
        <taxon>Alphaproteobacteria</taxon>
        <taxon>Hyphomicrobiales</taxon>
        <taxon>Rhizobiaceae</taxon>
        <taxon>Sinorhizobium/Ensifer group</taxon>
        <taxon>Sinorhizobium</taxon>
    </lineage>
</organism>
<gene>
    <name evidence="2" type="ORF">O3W52_14870</name>
</gene>
<evidence type="ECO:0000313" key="2">
    <source>
        <dbReference type="EMBL" id="MCZ4091300.1"/>
    </source>
</evidence>
<feature type="transmembrane region" description="Helical" evidence="1">
    <location>
        <begin position="20"/>
        <end position="43"/>
    </location>
</feature>